<proteinExistence type="predicted"/>
<gene>
    <name evidence="1" type="ORF">E0946_04060</name>
</gene>
<dbReference type="EMBL" id="SMOG01000009">
    <property type="protein sequence ID" value="TDF73057.1"/>
    <property type="molecule type" value="Genomic_DNA"/>
</dbReference>
<dbReference type="Proteomes" id="UP000294588">
    <property type="component" value="Unassembled WGS sequence"/>
</dbReference>
<evidence type="ECO:0000313" key="2">
    <source>
        <dbReference type="Proteomes" id="UP000294588"/>
    </source>
</evidence>
<keyword evidence="2" id="KW-1185">Reference proteome</keyword>
<name>A0AC61QJ69_9BACT</name>
<evidence type="ECO:0000313" key="1">
    <source>
        <dbReference type="EMBL" id="TDF73057.1"/>
    </source>
</evidence>
<reference evidence="1" key="1">
    <citation type="submission" date="2019-03" db="EMBL/GenBank/DDBJ databases">
        <title>Candidatus Syntrophosphaera thermopropionivorans: a novel player in syntrophic propionate oxidation during anaerobic digestion.</title>
        <authorList>
            <person name="Dyksma S."/>
        </authorList>
    </citation>
    <scope>NUCLEOTIDE SEQUENCE</scope>
    <source>
        <strain evidence="1">W5</strain>
    </source>
</reference>
<comment type="caution">
    <text evidence="1">The sequence shown here is derived from an EMBL/GenBank/DDBJ whole genome shotgun (WGS) entry which is preliminary data.</text>
</comment>
<sequence length="492" mass="54942">MAEKVAKELHIPPSTFIINRIIHKALDTRKKNYPVFVYTLELEFSSSPPNHPDLSEFKPLKIEIPPPIFINNPHPYIIGMGPAGLFCALAMVENGIQPWLFDRGEPLEDRLIKVQDFWQKGILDENSNIQFGEGGAGTFSDGKLTSRRNDAFTQRIFSELIKFGAPEEIAYEALPHMGTDGIQRIVKRIREYLLAKGCKFHYRTSLTDLVLKEGKVAQVALGNQWQEPEIFILALGNAARDTWKMLYERGITLEAKPFAIGFRIEQKQSDINRWIYGNEQWAEVLGAASYRLTCKTGFTFCMCPGGKVIVASSEKNTVVTNGMSFSSREGDAGNSAIVTAVNANDYGNGIWDGMNLQISLENKAFRKGYLAPAQKAKDFLQNQNGSHNIHSTCLPGIYPFNLNNLFPIAISNRLSSTLKYCNHIFPEFYTNSILIAPETRTSSPIKILRKKNELSSLSAANLYPIGEGSGYSGGIISSAADGWRLGERFRIR</sequence>
<organism evidence="1 2">
    <name type="scientific">Candidatus Syntrophosphaera thermopropionivorans</name>
    <dbReference type="NCBI Taxonomy" id="2593015"/>
    <lineage>
        <taxon>Bacteria</taxon>
        <taxon>Pseudomonadati</taxon>
        <taxon>Candidatus Cloacimonadota</taxon>
        <taxon>Candidatus Cloacimonadia</taxon>
        <taxon>Candidatus Cloacimonadales</taxon>
        <taxon>Candidatus Cloacimonadaceae</taxon>
        <taxon>Candidatus Syntrophosphaera</taxon>
    </lineage>
</organism>
<accession>A0AC61QJ69</accession>
<protein>
    <submittedName>
        <fullName evidence="1">Uncharacterized protein</fullName>
    </submittedName>
</protein>